<dbReference type="Proteomes" id="UP001321749">
    <property type="component" value="Unassembled WGS sequence"/>
</dbReference>
<feature type="region of interest" description="Disordered" evidence="1">
    <location>
        <begin position="1"/>
        <end position="28"/>
    </location>
</feature>
<reference evidence="3" key="2">
    <citation type="submission" date="2023-06" db="EMBL/GenBank/DDBJ databases">
        <authorList>
            <consortium name="Lawrence Berkeley National Laboratory"/>
            <person name="Mondo S.J."/>
            <person name="Hensen N."/>
            <person name="Bonometti L."/>
            <person name="Westerberg I."/>
            <person name="Brannstrom I.O."/>
            <person name="Guillou S."/>
            <person name="Cros-Aarteil S."/>
            <person name="Calhoun S."/>
            <person name="Haridas S."/>
            <person name="Kuo A."/>
            <person name="Pangilinan J."/>
            <person name="Riley R."/>
            <person name="Labutti K."/>
            <person name="Andreopoulos B."/>
            <person name="Lipzen A."/>
            <person name="Chen C."/>
            <person name="Yanf M."/>
            <person name="Daum C."/>
            <person name="Ng V."/>
            <person name="Clum A."/>
            <person name="Steindorff A."/>
            <person name="Ohm R."/>
            <person name="Martin F."/>
            <person name="Silar P."/>
            <person name="Natvig D."/>
            <person name="Lalanne C."/>
            <person name="Gautier V."/>
            <person name="Ament-Velasquez S.L."/>
            <person name="Kruys A."/>
            <person name="Hutchinson M.I."/>
            <person name="Powell A.J."/>
            <person name="Barry K."/>
            <person name="Miller A.N."/>
            <person name="Grigoriev I.V."/>
            <person name="Debuchy R."/>
            <person name="Gladieux P."/>
            <person name="Thoren M.H."/>
            <person name="Johannesson H."/>
        </authorList>
    </citation>
    <scope>NUCLEOTIDE SEQUENCE</scope>
    <source>
        <strain evidence="3">PSN324</strain>
    </source>
</reference>
<feature type="domain" description="BTB" evidence="2">
    <location>
        <begin position="57"/>
        <end position="124"/>
    </location>
</feature>
<dbReference type="PROSITE" id="PS50097">
    <property type="entry name" value="BTB"/>
    <property type="match status" value="1"/>
</dbReference>
<feature type="compositionally biased region" description="Acidic residues" evidence="1">
    <location>
        <begin position="203"/>
        <end position="235"/>
    </location>
</feature>
<gene>
    <name evidence="3" type="ORF">QBC42DRAFT_207970</name>
</gene>
<keyword evidence="4" id="KW-1185">Reference proteome</keyword>
<dbReference type="SMART" id="SM00225">
    <property type="entry name" value="BTB"/>
    <property type="match status" value="1"/>
</dbReference>
<dbReference type="AlphaFoldDB" id="A0AAV9HFK2"/>
<evidence type="ECO:0000259" key="2">
    <source>
        <dbReference type="PROSITE" id="PS50097"/>
    </source>
</evidence>
<dbReference type="PANTHER" id="PTHR47843">
    <property type="entry name" value="BTB DOMAIN-CONTAINING PROTEIN-RELATED"/>
    <property type="match status" value="1"/>
</dbReference>
<dbReference type="Pfam" id="PF00651">
    <property type="entry name" value="BTB"/>
    <property type="match status" value="1"/>
</dbReference>
<dbReference type="InterPro" id="IPR011333">
    <property type="entry name" value="SKP1/BTB/POZ_sf"/>
</dbReference>
<sequence length="372" mass="41372">MQRMAPRRADKPPPSPSSRASSVGADHRDENHNAIDAFGLSSIYSALSSLLGSDKFSDMTIRCGNREFKAHRAVVCSQSAFFDKALTGGFSEAATGIVDLPEDNPDVVERFLEFLYTGTYDIKNNPWPTSVPVSMLSPGEIDEELRAAPGVNVDGGPDQEDDATADNLALPASGGTRSRGNPSAEGRGESNDQAGDGTAESGWLEDSDHEPVEPEEPEEEYNEFDDESYSSSDDEGGQLYKKLCQLYREPDSGRAFRQCLYDLENLYLPLRLYVMADKYIVPALKLLARDRFYRAAEISWRESESFPAVVDELYSTTPQTDLAMREIVCRLVGSGVRDTKQKERMEWVMRKHGDFAVGVMNYMIQSESHIWT</sequence>
<accession>A0AAV9HFK2</accession>
<dbReference type="EMBL" id="MU865036">
    <property type="protein sequence ID" value="KAK4459453.1"/>
    <property type="molecule type" value="Genomic_DNA"/>
</dbReference>
<dbReference type="CDD" id="cd18186">
    <property type="entry name" value="BTB_POZ_ZBTB_KLHL-like"/>
    <property type="match status" value="1"/>
</dbReference>
<evidence type="ECO:0000256" key="1">
    <source>
        <dbReference type="SAM" id="MobiDB-lite"/>
    </source>
</evidence>
<reference evidence="3" key="1">
    <citation type="journal article" date="2023" name="Mol. Phylogenet. Evol.">
        <title>Genome-scale phylogeny and comparative genomics of the fungal order Sordariales.</title>
        <authorList>
            <person name="Hensen N."/>
            <person name="Bonometti L."/>
            <person name="Westerberg I."/>
            <person name="Brannstrom I.O."/>
            <person name="Guillou S."/>
            <person name="Cros-Aarteil S."/>
            <person name="Calhoun S."/>
            <person name="Haridas S."/>
            <person name="Kuo A."/>
            <person name="Mondo S."/>
            <person name="Pangilinan J."/>
            <person name="Riley R."/>
            <person name="LaButti K."/>
            <person name="Andreopoulos B."/>
            <person name="Lipzen A."/>
            <person name="Chen C."/>
            <person name="Yan M."/>
            <person name="Daum C."/>
            <person name="Ng V."/>
            <person name="Clum A."/>
            <person name="Steindorff A."/>
            <person name="Ohm R.A."/>
            <person name="Martin F."/>
            <person name="Silar P."/>
            <person name="Natvig D.O."/>
            <person name="Lalanne C."/>
            <person name="Gautier V."/>
            <person name="Ament-Velasquez S.L."/>
            <person name="Kruys A."/>
            <person name="Hutchinson M.I."/>
            <person name="Powell A.J."/>
            <person name="Barry K."/>
            <person name="Miller A.N."/>
            <person name="Grigoriev I.V."/>
            <person name="Debuchy R."/>
            <person name="Gladieux P."/>
            <person name="Hiltunen Thoren M."/>
            <person name="Johannesson H."/>
        </authorList>
    </citation>
    <scope>NUCLEOTIDE SEQUENCE</scope>
    <source>
        <strain evidence="3">PSN324</strain>
    </source>
</reference>
<evidence type="ECO:0000313" key="4">
    <source>
        <dbReference type="Proteomes" id="UP001321749"/>
    </source>
</evidence>
<dbReference type="PANTHER" id="PTHR47843:SF5">
    <property type="entry name" value="BTB_POZ DOMAIN PROTEIN"/>
    <property type="match status" value="1"/>
</dbReference>
<dbReference type="Gene3D" id="3.30.710.10">
    <property type="entry name" value="Potassium Channel Kv1.1, Chain A"/>
    <property type="match status" value="1"/>
</dbReference>
<evidence type="ECO:0000313" key="3">
    <source>
        <dbReference type="EMBL" id="KAK4459453.1"/>
    </source>
</evidence>
<comment type="caution">
    <text evidence="3">The sequence shown here is derived from an EMBL/GenBank/DDBJ whole genome shotgun (WGS) entry which is preliminary data.</text>
</comment>
<organism evidence="3 4">
    <name type="scientific">Cladorrhinum samala</name>
    <dbReference type="NCBI Taxonomy" id="585594"/>
    <lineage>
        <taxon>Eukaryota</taxon>
        <taxon>Fungi</taxon>
        <taxon>Dikarya</taxon>
        <taxon>Ascomycota</taxon>
        <taxon>Pezizomycotina</taxon>
        <taxon>Sordariomycetes</taxon>
        <taxon>Sordariomycetidae</taxon>
        <taxon>Sordariales</taxon>
        <taxon>Podosporaceae</taxon>
        <taxon>Cladorrhinum</taxon>
    </lineage>
</organism>
<feature type="region of interest" description="Disordered" evidence="1">
    <location>
        <begin position="148"/>
        <end position="235"/>
    </location>
</feature>
<name>A0AAV9HFK2_9PEZI</name>
<dbReference type="SUPFAM" id="SSF54695">
    <property type="entry name" value="POZ domain"/>
    <property type="match status" value="1"/>
</dbReference>
<proteinExistence type="predicted"/>
<protein>
    <recommendedName>
        <fullName evidence="2">BTB domain-containing protein</fullName>
    </recommendedName>
</protein>
<dbReference type="InterPro" id="IPR000210">
    <property type="entry name" value="BTB/POZ_dom"/>
</dbReference>